<feature type="region of interest" description="Disordered" evidence="1">
    <location>
        <begin position="538"/>
        <end position="559"/>
    </location>
</feature>
<proteinExistence type="predicted"/>
<evidence type="ECO:0008006" key="3">
    <source>
        <dbReference type="Google" id="ProtNLM"/>
    </source>
</evidence>
<feature type="compositionally biased region" description="Polar residues" evidence="1">
    <location>
        <begin position="549"/>
        <end position="559"/>
    </location>
</feature>
<reference evidence="2" key="1">
    <citation type="journal article" date="2015" name="Nature">
        <title>Complex archaea that bridge the gap between prokaryotes and eukaryotes.</title>
        <authorList>
            <person name="Spang A."/>
            <person name="Saw J.H."/>
            <person name="Jorgensen S.L."/>
            <person name="Zaremba-Niedzwiedzka K."/>
            <person name="Martijn J."/>
            <person name="Lind A.E."/>
            <person name="van Eijk R."/>
            <person name="Schleper C."/>
            <person name="Guy L."/>
            <person name="Ettema T.J."/>
        </authorList>
    </citation>
    <scope>NUCLEOTIDE SEQUENCE</scope>
</reference>
<dbReference type="Pfam" id="PF23899">
    <property type="entry name" value="SU10_portal"/>
    <property type="match status" value="1"/>
</dbReference>
<evidence type="ECO:0000313" key="2">
    <source>
        <dbReference type="EMBL" id="KKM59932.1"/>
    </source>
</evidence>
<feature type="compositionally biased region" description="Basic and acidic residues" evidence="1">
    <location>
        <begin position="415"/>
        <end position="426"/>
    </location>
</feature>
<gene>
    <name evidence="2" type="ORF">LCGC14_1546940</name>
</gene>
<organism evidence="2">
    <name type="scientific">marine sediment metagenome</name>
    <dbReference type="NCBI Taxonomy" id="412755"/>
    <lineage>
        <taxon>unclassified sequences</taxon>
        <taxon>metagenomes</taxon>
        <taxon>ecological metagenomes</taxon>
    </lineage>
</organism>
<dbReference type="AlphaFoldDB" id="A0A0F9LS93"/>
<feature type="region of interest" description="Disordered" evidence="1">
    <location>
        <begin position="406"/>
        <end position="426"/>
    </location>
</feature>
<protein>
    <recommendedName>
        <fullName evidence="3">Portal protein</fullName>
    </recommendedName>
</protein>
<sequence length="559" mass="63634">MKMTPADWLVKIDNALEYRRIFATEDAWPSLENSYLHDPSGDTAIGPNLIFEMGDSLLSDLTVPDPEFLVTPTHQGGVDRAPLVEYIDNWLTKKLKIKRQVDMALLNGYLKSRFILKIGYDSEFGYAPYYDIGREQPAGMTFTQFDKKGSRIETMNTLPGMPWISAVAPEDFVVPWGTIFLDDAPWAAHRIVRKNEYFKKDLKYKNTKMLEPQISMETYMGSSAKVQFKQRRWANEASHWANKDPQYNECWEIRDRMSGKVIVVARDYDKFLREDYDAITQVCGMPFVSGTFVTHPRSFWSTPLAYYLGQLQKTQFDISKQQEKERRINNLKFLMDENLITPTEANALINGDVGAIARIKGLGASRSLKDVMMAFPQSMRMDFMIQSRENRQNARGVIGYGRNQMGEEMQSSRRTKAEVDKVAEGSAKRSGRRAGGVIDLWTDMIEKVNKICFRFWKTPRYGLKDDKWVQFTAEEIEGDYLYDVSLTTKRSISKAQRKVESLQMMMQIMMMGGDPSAAAKYIMDASGDPAFERILAPMLGKGGGGARPSQGQPSPGGQK</sequence>
<dbReference type="InterPro" id="IPR056909">
    <property type="entry name" value="SU10_portal"/>
</dbReference>
<evidence type="ECO:0000256" key="1">
    <source>
        <dbReference type="SAM" id="MobiDB-lite"/>
    </source>
</evidence>
<accession>A0A0F9LS93</accession>
<dbReference type="EMBL" id="LAZR01011772">
    <property type="protein sequence ID" value="KKM59932.1"/>
    <property type="molecule type" value="Genomic_DNA"/>
</dbReference>
<comment type="caution">
    <text evidence="2">The sequence shown here is derived from an EMBL/GenBank/DDBJ whole genome shotgun (WGS) entry which is preliminary data.</text>
</comment>
<name>A0A0F9LS93_9ZZZZ</name>